<proteinExistence type="predicted"/>
<comment type="caution">
    <text evidence="2">The sequence shown here is derived from an EMBL/GenBank/DDBJ whole genome shotgun (WGS) entry which is preliminary data.</text>
</comment>
<protein>
    <submittedName>
        <fullName evidence="2">Transposase</fullName>
    </submittedName>
</protein>
<feature type="domain" description="Insertion element IS402-like" evidence="1">
    <location>
        <begin position="24"/>
        <end position="56"/>
    </location>
</feature>
<keyword evidence="3" id="KW-1185">Reference proteome</keyword>
<evidence type="ECO:0000259" key="1">
    <source>
        <dbReference type="Pfam" id="PF13340"/>
    </source>
</evidence>
<sequence length="56" mass="6743">MWTPEQRGRMARITRKTRRYPSDMTDEEWERIAPLMPSPGRRGRPREVAFREVINA</sequence>
<dbReference type="Proteomes" id="UP000664771">
    <property type="component" value="Unassembled WGS sequence"/>
</dbReference>
<name>A0ABS3LRI0_9PROT</name>
<gene>
    <name evidence="2" type="ORF">J2D73_01705</name>
</gene>
<reference evidence="2 3" key="1">
    <citation type="submission" date="2021-03" db="EMBL/GenBank/DDBJ databases">
        <title>The complete genome sequence of Acetobacter sacchari TBRC 11175.</title>
        <authorList>
            <person name="Charoenyingcharoen P."/>
            <person name="Yukphan P."/>
        </authorList>
    </citation>
    <scope>NUCLEOTIDE SEQUENCE [LARGE SCALE GENOMIC DNA]</scope>
    <source>
        <strain evidence="2 3">TBRC 11175</strain>
    </source>
</reference>
<dbReference type="EMBL" id="JAFVMF010000001">
    <property type="protein sequence ID" value="MBO1358514.1"/>
    <property type="molecule type" value="Genomic_DNA"/>
</dbReference>
<dbReference type="RefSeq" id="WP_207878813.1">
    <property type="nucleotide sequence ID" value="NZ_JAFVMF010000001.1"/>
</dbReference>
<organism evidence="2 3">
    <name type="scientific">Acetobacter sacchari</name>
    <dbReference type="NCBI Taxonomy" id="2661687"/>
    <lineage>
        <taxon>Bacteria</taxon>
        <taxon>Pseudomonadati</taxon>
        <taxon>Pseudomonadota</taxon>
        <taxon>Alphaproteobacteria</taxon>
        <taxon>Acetobacterales</taxon>
        <taxon>Acetobacteraceae</taxon>
        <taxon>Acetobacter</taxon>
    </lineage>
</organism>
<accession>A0ABS3LRI0</accession>
<evidence type="ECO:0000313" key="3">
    <source>
        <dbReference type="Proteomes" id="UP000664771"/>
    </source>
</evidence>
<dbReference type="Pfam" id="PF13340">
    <property type="entry name" value="DUF4096"/>
    <property type="match status" value="1"/>
</dbReference>
<dbReference type="InterPro" id="IPR025161">
    <property type="entry name" value="IS402-like_dom"/>
</dbReference>
<evidence type="ECO:0000313" key="2">
    <source>
        <dbReference type="EMBL" id="MBO1358514.1"/>
    </source>
</evidence>
<feature type="non-terminal residue" evidence="2">
    <location>
        <position position="56"/>
    </location>
</feature>